<protein>
    <submittedName>
        <fullName evidence="1">Uncharacterized protein</fullName>
    </submittedName>
</protein>
<dbReference type="AlphaFoldDB" id="A0A5N6Y6W0"/>
<reference evidence="1" key="1">
    <citation type="submission" date="2019-04" db="EMBL/GenBank/DDBJ databases">
        <title>Friends and foes A comparative genomics study of 23 Aspergillus species from section Flavi.</title>
        <authorList>
            <consortium name="DOE Joint Genome Institute"/>
            <person name="Kjaerbolling I."/>
            <person name="Vesth T."/>
            <person name="Frisvad J.C."/>
            <person name="Nybo J.L."/>
            <person name="Theobald S."/>
            <person name="Kildgaard S."/>
            <person name="Isbrandt T."/>
            <person name="Kuo A."/>
            <person name="Sato A."/>
            <person name="Lyhne E.K."/>
            <person name="Kogle M.E."/>
            <person name="Wiebenga A."/>
            <person name="Kun R.S."/>
            <person name="Lubbers R.J."/>
            <person name="Makela M.R."/>
            <person name="Barry K."/>
            <person name="Chovatia M."/>
            <person name="Clum A."/>
            <person name="Daum C."/>
            <person name="Haridas S."/>
            <person name="He G."/>
            <person name="LaButti K."/>
            <person name="Lipzen A."/>
            <person name="Mondo S."/>
            <person name="Riley R."/>
            <person name="Salamov A."/>
            <person name="Simmons B.A."/>
            <person name="Magnuson J.K."/>
            <person name="Henrissat B."/>
            <person name="Mortensen U.H."/>
            <person name="Larsen T.O."/>
            <person name="Devries R.P."/>
            <person name="Grigoriev I.V."/>
            <person name="Machida M."/>
            <person name="Baker S.E."/>
            <person name="Andersen M.R."/>
        </authorList>
    </citation>
    <scope>NUCLEOTIDE SEQUENCE</scope>
    <source>
        <strain evidence="1">CBS 117612</strain>
    </source>
</reference>
<sequence>MDETLPDSKAITVTAEERSKAFPVAVITHFVVQLSDKRLDSIIQSVPFWVFIGKTRSKALFDDEEQLEWLNAVRVRTRESIAFTNTQINRFCNQNIDEAKLRIVEIDFSKPQPGENLKLFWKPAREIIY</sequence>
<dbReference type="Proteomes" id="UP000325558">
    <property type="component" value="Unassembled WGS sequence"/>
</dbReference>
<organism evidence="1">
    <name type="scientific">Aspergillus arachidicola</name>
    <dbReference type="NCBI Taxonomy" id="656916"/>
    <lineage>
        <taxon>Eukaryota</taxon>
        <taxon>Fungi</taxon>
        <taxon>Dikarya</taxon>
        <taxon>Ascomycota</taxon>
        <taxon>Pezizomycotina</taxon>
        <taxon>Eurotiomycetes</taxon>
        <taxon>Eurotiomycetidae</taxon>
        <taxon>Eurotiales</taxon>
        <taxon>Aspergillaceae</taxon>
        <taxon>Aspergillus</taxon>
        <taxon>Aspergillus subgen. Circumdati</taxon>
    </lineage>
</organism>
<gene>
    <name evidence="1" type="ORF">BDV24DRAFT_152810</name>
</gene>
<dbReference type="OrthoDB" id="5234589at2759"/>
<dbReference type="EMBL" id="ML737157">
    <property type="protein sequence ID" value="KAE8339460.1"/>
    <property type="molecule type" value="Genomic_DNA"/>
</dbReference>
<name>A0A5N6Y6W0_9EURO</name>
<evidence type="ECO:0000313" key="1">
    <source>
        <dbReference type="EMBL" id="KAE8339460.1"/>
    </source>
</evidence>
<accession>A0A5N6Y6W0</accession>
<proteinExistence type="predicted"/>